<accession>A0AAU0MJ61</accession>
<dbReference type="KEGG" id="mliy:RYJ27_02625"/>
<organism evidence="1 2">
    <name type="scientific">Microbacterium limosum</name>
    <dbReference type="NCBI Taxonomy" id="3079935"/>
    <lineage>
        <taxon>Bacteria</taxon>
        <taxon>Bacillati</taxon>
        <taxon>Actinomycetota</taxon>
        <taxon>Actinomycetes</taxon>
        <taxon>Micrococcales</taxon>
        <taxon>Microbacteriaceae</taxon>
        <taxon>Microbacterium</taxon>
    </lineage>
</organism>
<sequence length="298" mass="32273">MSGKQIKLFLVDGTPGGLSTAEITNWTGHILTAPRSDVGELLRRPEASRTGVYFLLGDDESAVGDVRCYVGEADVIGDRLKYHLREKDFWDRVAVVTSKDTNLTKSHVRYLESRLISLAQQAGRSTLDNGTAPATPPLPEADESDMDYFLQQLQIVLPVLNINVIRSRQAHESSEISHATPSPIFELVSQRAGVRATAQQVDGEFTVLEGSVVVPRWRGKGIAESTIKAYAAYRAQHEKLVANGAILVEGASARVARDIPFPSPSTAGAICLGRACNGRVEWVSGAGTFGAWESRDVS</sequence>
<dbReference type="EMBL" id="CP137080">
    <property type="protein sequence ID" value="WOQ70135.1"/>
    <property type="molecule type" value="Genomic_DNA"/>
</dbReference>
<keyword evidence="2" id="KW-1185">Reference proteome</keyword>
<reference evidence="1 2" key="1">
    <citation type="submission" date="2023-10" db="EMBL/GenBank/DDBJ databases">
        <title>Y20.</title>
        <authorList>
            <person name="Zhang G."/>
            <person name="Ding Y."/>
        </authorList>
    </citation>
    <scope>NUCLEOTIDE SEQUENCE [LARGE SCALE GENOMIC DNA]</scope>
    <source>
        <strain evidence="1 2">Y20</strain>
    </source>
</reference>
<protein>
    <submittedName>
        <fullName evidence="1">GIY-YIG nuclease family protein</fullName>
    </submittedName>
</protein>
<dbReference type="RefSeq" id="WP_330171216.1">
    <property type="nucleotide sequence ID" value="NZ_CP137080.1"/>
</dbReference>
<dbReference type="Proteomes" id="UP001329313">
    <property type="component" value="Chromosome"/>
</dbReference>
<gene>
    <name evidence="1" type="ORF">RYJ27_02625</name>
</gene>
<evidence type="ECO:0000313" key="2">
    <source>
        <dbReference type="Proteomes" id="UP001329313"/>
    </source>
</evidence>
<dbReference type="CDD" id="cd10447">
    <property type="entry name" value="GIY-YIG_unchar_2"/>
    <property type="match status" value="1"/>
</dbReference>
<proteinExistence type="predicted"/>
<name>A0AAU0MJ61_9MICO</name>
<evidence type="ECO:0000313" key="1">
    <source>
        <dbReference type="EMBL" id="WOQ70135.1"/>
    </source>
</evidence>
<dbReference type="AlphaFoldDB" id="A0AAU0MJ61"/>